<dbReference type="GO" id="GO:0043565">
    <property type="term" value="F:sequence-specific DNA binding"/>
    <property type="evidence" value="ECO:0007669"/>
    <property type="project" value="InterPro"/>
</dbReference>
<reference evidence="2 3" key="1">
    <citation type="submission" date="2018-03" db="EMBL/GenBank/DDBJ databases">
        <title>Genomic Encyclopedia of Archaeal and Bacterial Type Strains, Phase II (KMG-II): from individual species to whole genera.</title>
        <authorList>
            <person name="Goeker M."/>
        </authorList>
    </citation>
    <scope>NUCLEOTIDE SEQUENCE [LARGE SCALE GENOMIC DNA]</scope>
    <source>
        <strain evidence="2 3">DSM 100212</strain>
    </source>
</reference>
<dbReference type="Pfam" id="PF12833">
    <property type="entry name" value="HTH_18"/>
    <property type="match status" value="1"/>
</dbReference>
<keyword evidence="3" id="KW-1185">Reference proteome</keyword>
<dbReference type="EMBL" id="PVTQ01000039">
    <property type="protein sequence ID" value="PRY82788.1"/>
    <property type="molecule type" value="Genomic_DNA"/>
</dbReference>
<dbReference type="AlphaFoldDB" id="A0A2T0W7W8"/>
<sequence>MRPISQLILPPRNLASCIACCLYRNTFGVDLRDEERLNYFPAAPLYVASVMLSGELHAADTLVPLQRLKRTPKTPRYLYSAPKAEPHISWSPGPIEGFTVAFYPDAWNTLGGGADGTPPESVRHALAQFEDTATDAAWTLFWAAMQQAWDTAQRQAGIEPWRGSSRIKAWTYHLLGRAAQSGTGKSLRSVQRRVRRWTGQDIQTLNFFSRIEDLHHLVAQDPNTPPAELAAEAGFADQSHMGRDLKRATGFSPVQLNQRILQDEAFWCYRLLGERF</sequence>
<protein>
    <submittedName>
        <fullName evidence="2">Helix-turn-helix protein</fullName>
    </submittedName>
</protein>
<organism evidence="2 3">
    <name type="scientific">Donghicola tyrosinivorans</name>
    <dbReference type="NCBI Taxonomy" id="1652492"/>
    <lineage>
        <taxon>Bacteria</taxon>
        <taxon>Pseudomonadati</taxon>
        <taxon>Pseudomonadota</taxon>
        <taxon>Alphaproteobacteria</taxon>
        <taxon>Rhodobacterales</taxon>
        <taxon>Roseobacteraceae</taxon>
        <taxon>Donghicola</taxon>
    </lineage>
</organism>
<comment type="caution">
    <text evidence="2">The sequence shown here is derived from an EMBL/GenBank/DDBJ whole genome shotgun (WGS) entry which is preliminary data.</text>
</comment>
<evidence type="ECO:0000259" key="1">
    <source>
        <dbReference type="PROSITE" id="PS01124"/>
    </source>
</evidence>
<accession>A0A2T0W7W8</accession>
<dbReference type="Gene3D" id="1.10.10.60">
    <property type="entry name" value="Homeodomain-like"/>
    <property type="match status" value="1"/>
</dbReference>
<evidence type="ECO:0000313" key="2">
    <source>
        <dbReference type="EMBL" id="PRY82788.1"/>
    </source>
</evidence>
<dbReference type="Proteomes" id="UP000238392">
    <property type="component" value="Unassembled WGS sequence"/>
</dbReference>
<evidence type="ECO:0000313" key="3">
    <source>
        <dbReference type="Proteomes" id="UP000238392"/>
    </source>
</evidence>
<dbReference type="InterPro" id="IPR018060">
    <property type="entry name" value="HTH_AraC"/>
</dbReference>
<gene>
    <name evidence="2" type="ORF">CLV74_1398</name>
</gene>
<name>A0A2T0W7W8_9RHOB</name>
<feature type="domain" description="HTH araC/xylS-type" evidence="1">
    <location>
        <begin position="186"/>
        <end position="259"/>
    </location>
</feature>
<dbReference type="PROSITE" id="PS01124">
    <property type="entry name" value="HTH_ARAC_FAMILY_2"/>
    <property type="match status" value="1"/>
</dbReference>
<dbReference type="GO" id="GO:0003700">
    <property type="term" value="F:DNA-binding transcription factor activity"/>
    <property type="evidence" value="ECO:0007669"/>
    <property type="project" value="InterPro"/>
</dbReference>
<proteinExistence type="predicted"/>